<keyword evidence="6 8" id="KW-1133">Transmembrane helix</keyword>
<keyword evidence="5" id="KW-0448">Lipopolysaccharide biosynthesis</keyword>
<dbReference type="GO" id="GO:0099621">
    <property type="term" value="F:undecaprenyl-phosphate 4-deoxy-4-formamido-L-arabinose transferase activity"/>
    <property type="evidence" value="ECO:0007669"/>
    <property type="project" value="UniProtKB-EC"/>
</dbReference>
<dbReference type="EMBL" id="JACHIG010000006">
    <property type="protein sequence ID" value="MBB5033532.1"/>
    <property type="molecule type" value="Genomic_DNA"/>
</dbReference>
<feature type="transmembrane region" description="Helical" evidence="8">
    <location>
        <begin position="267"/>
        <end position="289"/>
    </location>
</feature>
<dbReference type="SUPFAM" id="SSF53448">
    <property type="entry name" value="Nucleotide-diphospho-sugar transferases"/>
    <property type="match status" value="1"/>
</dbReference>
<evidence type="ECO:0000256" key="4">
    <source>
        <dbReference type="ARBA" id="ARBA00022692"/>
    </source>
</evidence>
<dbReference type="Gene3D" id="3.90.550.10">
    <property type="entry name" value="Spore Coat Polysaccharide Biosynthesis Protein SpsA, Chain A"/>
    <property type="match status" value="1"/>
</dbReference>
<dbReference type="InterPro" id="IPR029044">
    <property type="entry name" value="Nucleotide-diphossugar_trans"/>
</dbReference>
<dbReference type="RefSeq" id="WP_184340455.1">
    <property type="nucleotide sequence ID" value="NZ_JACHIG010000006.1"/>
</dbReference>
<evidence type="ECO:0000256" key="2">
    <source>
        <dbReference type="ARBA" id="ARBA00022676"/>
    </source>
</evidence>
<dbReference type="Proteomes" id="UP000590740">
    <property type="component" value="Unassembled WGS sequence"/>
</dbReference>
<dbReference type="PANTHER" id="PTHR48090:SF3">
    <property type="entry name" value="UNDECAPRENYL-PHOSPHATE 4-DEOXY-4-FORMAMIDO-L-ARABINOSE TRANSFERASE"/>
    <property type="match status" value="1"/>
</dbReference>
<evidence type="ECO:0000313" key="11">
    <source>
        <dbReference type="Proteomes" id="UP000590740"/>
    </source>
</evidence>
<evidence type="ECO:0000313" key="10">
    <source>
        <dbReference type="EMBL" id="MBB5033532.1"/>
    </source>
</evidence>
<accession>A0A7W7YC87</accession>
<dbReference type="AlphaFoldDB" id="A0A7W7YC87"/>
<dbReference type="GO" id="GO:0009103">
    <property type="term" value="P:lipopolysaccharide biosynthetic process"/>
    <property type="evidence" value="ECO:0007669"/>
    <property type="project" value="UniProtKB-KW"/>
</dbReference>
<comment type="caution">
    <text evidence="10">The sequence shown here is derived from an EMBL/GenBank/DDBJ whole genome shotgun (WGS) entry which is preliminary data.</text>
</comment>
<reference evidence="10 11" key="1">
    <citation type="submission" date="2020-08" db="EMBL/GenBank/DDBJ databases">
        <title>Genomic Encyclopedia of Type Strains, Phase IV (KMG-IV): sequencing the most valuable type-strain genomes for metagenomic binning, comparative biology and taxonomic classification.</title>
        <authorList>
            <person name="Goeker M."/>
        </authorList>
    </citation>
    <scope>NUCLEOTIDE SEQUENCE [LARGE SCALE GENOMIC DNA]</scope>
    <source>
        <strain evidence="10 11">DSM 12252</strain>
    </source>
</reference>
<feature type="transmembrane region" description="Helical" evidence="8">
    <location>
        <begin position="220"/>
        <end position="247"/>
    </location>
</feature>
<evidence type="ECO:0000256" key="3">
    <source>
        <dbReference type="ARBA" id="ARBA00022679"/>
    </source>
</evidence>
<dbReference type="CDD" id="cd04187">
    <property type="entry name" value="DPM1_like_bac"/>
    <property type="match status" value="1"/>
</dbReference>
<keyword evidence="4 8" id="KW-0812">Transmembrane</keyword>
<evidence type="ECO:0000256" key="1">
    <source>
        <dbReference type="ARBA" id="ARBA00022475"/>
    </source>
</evidence>
<keyword evidence="7 8" id="KW-0472">Membrane</keyword>
<keyword evidence="3 10" id="KW-0808">Transferase</keyword>
<dbReference type="InterPro" id="IPR050256">
    <property type="entry name" value="Glycosyltransferase_2"/>
</dbReference>
<keyword evidence="11" id="KW-1185">Reference proteome</keyword>
<evidence type="ECO:0000256" key="5">
    <source>
        <dbReference type="ARBA" id="ARBA00022985"/>
    </source>
</evidence>
<evidence type="ECO:0000256" key="8">
    <source>
        <dbReference type="SAM" id="Phobius"/>
    </source>
</evidence>
<keyword evidence="2 10" id="KW-0328">Glycosyltransferase</keyword>
<gene>
    <name evidence="10" type="ORF">HNQ65_003120</name>
</gene>
<proteinExistence type="predicted"/>
<organism evidence="10 11">
    <name type="scientific">Prosthecobacter vanneervenii</name>
    <dbReference type="NCBI Taxonomy" id="48466"/>
    <lineage>
        <taxon>Bacteria</taxon>
        <taxon>Pseudomonadati</taxon>
        <taxon>Verrucomicrobiota</taxon>
        <taxon>Verrucomicrobiia</taxon>
        <taxon>Verrucomicrobiales</taxon>
        <taxon>Verrucomicrobiaceae</taxon>
        <taxon>Prosthecobacter</taxon>
    </lineage>
</organism>
<evidence type="ECO:0000256" key="7">
    <source>
        <dbReference type="ARBA" id="ARBA00023136"/>
    </source>
</evidence>
<evidence type="ECO:0000256" key="6">
    <source>
        <dbReference type="ARBA" id="ARBA00022989"/>
    </source>
</evidence>
<dbReference type="PANTHER" id="PTHR48090">
    <property type="entry name" value="UNDECAPRENYL-PHOSPHATE 4-DEOXY-4-FORMAMIDO-L-ARABINOSE TRANSFERASE-RELATED"/>
    <property type="match status" value="1"/>
</dbReference>
<dbReference type="InterPro" id="IPR001173">
    <property type="entry name" value="Glyco_trans_2-like"/>
</dbReference>
<name>A0A7W7YC87_9BACT</name>
<dbReference type="GO" id="GO:0005886">
    <property type="term" value="C:plasma membrane"/>
    <property type="evidence" value="ECO:0007669"/>
    <property type="project" value="TreeGrafter"/>
</dbReference>
<feature type="domain" description="Glycosyltransferase 2-like" evidence="9">
    <location>
        <begin position="8"/>
        <end position="136"/>
    </location>
</feature>
<keyword evidence="1" id="KW-1003">Cell membrane</keyword>
<sequence>MSDMPEMSFVVPLYNTGAGLKPLLDAFRALSIPEAWELVLVDDGSADDTFQMAQRLTTDFPVPVTLVELARNYGEHAAVLEGYRRARGRLVVNLDDDLQNPPEEAVKLLRHLRFTGAEVVYSRYAQKKHPWARNAGSWLVNRCATFLLGKPRDLYLSSFRALRQELVGRIVSYRGPYPYIDGLILGATNRIATLEVAHVERSMGRSGYTLRKLVRLAMSLLFDFSVMPLRMASVLGLLLCALGGLVLAEVVAETLMVGQRQLGWGSLMGALAVFSGAQLLMLGLIGEYIGRAFLTVSGKPQSLVRALIPNPGPTSA</sequence>
<protein>
    <submittedName>
        <fullName evidence="10">Undecaprenyl-phosphate 4-deoxy-4-formamido-L-arabinose transferase</fullName>
        <ecNumber evidence="10">2.4.2.53</ecNumber>
    </submittedName>
</protein>
<dbReference type="EC" id="2.4.2.53" evidence="10"/>
<dbReference type="Pfam" id="PF00535">
    <property type="entry name" value="Glycos_transf_2"/>
    <property type="match status" value="1"/>
</dbReference>
<evidence type="ECO:0000259" key="9">
    <source>
        <dbReference type="Pfam" id="PF00535"/>
    </source>
</evidence>